<evidence type="ECO:0000313" key="2">
    <source>
        <dbReference type="EMBL" id="TWH81338.1"/>
    </source>
</evidence>
<accession>A0A562JDY2</accession>
<dbReference type="RefSeq" id="WP_199749515.1">
    <property type="nucleotide sequence ID" value="NZ_CBCSDC010000018.1"/>
</dbReference>
<dbReference type="EMBL" id="VLKI01000017">
    <property type="protein sequence ID" value="TWH81338.1"/>
    <property type="molecule type" value="Genomic_DNA"/>
</dbReference>
<comment type="caution">
    <text evidence="2">The sequence shown here is derived from an EMBL/GenBank/DDBJ whole genome shotgun (WGS) entry which is preliminary data.</text>
</comment>
<name>A0A562JDY2_9BACI</name>
<reference evidence="2 3" key="1">
    <citation type="journal article" date="2015" name="Stand. Genomic Sci.">
        <title>Genomic Encyclopedia of Bacterial and Archaeal Type Strains, Phase III: the genomes of soil and plant-associated and newly described type strains.</title>
        <authorList>
            <person name="Whitman W.B."/>
            <person name="Woyke T."/>
            <person name="Klenk H.P."/>
            <person name="Zhou Y."/>
            <person name="Lilburn T.G."/>
            <person name="Beck B.J."/>
            <person name="De Vos P."/>
            <person name="Vandamme P."/>
            <person name="Eisen J.A."/>
            <person name="Garrity G."/>
            <person name="Hugenholtz P."/>
            <person name="Kyrpides N.C."/>
        </authorList>
    </citation>
    <scope>NUCLEOTIDE SEQUENCE [LARGE SCALE GENOMIC DNA]</scope>
    <source>
        <strain evidence="2 3">CGMCC 1.10115</strain>
    </source>
</reference>
<proteinExistence type="predicted"/>
<feature type="signal peptide" evidence="1">
    <location>
        <begin position="1"/>
        <end position="22"/>
    </location>
</feature>
<evidence type="ECO:0000256" key="1">
    <source>
        <dbReference type="SAM" id="SignalP"/>
    </source>
</evidence>
<keyword evidence="3" id="KW-1185">Reference proteome</keyword>
<keyword evidence="1" id="KW-0732">Signal</keyword>
<organism evidence="2 3">
    <name type="scientific">Cytobacillus oceanisediminis</name>
    <dbReference type="NCBI Taxonomy" id="665099"/>
    <lineage>
        <taxon>Bacteria</taxon>
        <taxon>Bacillati</taxon>
        <taxon>Bacillota</taxon>
        <taxon>Bacilli</taxon>
        <taxon>Bacillales</taxon>
        <taxon>Bacillaceae</taxon>
        <taxon>Cytobacillus</taxon>
    </lineage>
</organism>
<dbReference type="AlphaFoldDB" id="A0A562JDY2"/>
<dbReference type="GeneID" id="65405481"/>
<evidence type="ECO:0000313" key="3">
    <source>
        <dbReference type="Proteomes" id="UP000318667"/>
    </source>
</evidence>
<feature type="chain" id="PRO_5039040144" description="FAD/FMN-containing dehydrogenase" evidence="1">
    <location>
        <begin position="23"/>
        <end position="86"/>
    </location>
</feature>
<sequence>MKRLIAGIFSVTLILGSGTAILAAGNESPDGLLNFGKMKPLMQEMHPEFSNQELKEMYERCHGTKGAMPSRGFKQMDKDKMEDIMY</sequence>
<protein>
    <recommendedName>
        <fullName evidence="4">FAD/FMN-containing dehydrogenase</fullName>
    </recommendedName>
</protein>
<evidence type="ECO:0008006" key="4">
    <source>
        <dbReference type="Google" id="ProtNLM"/>
    </source>
</evidence>
<gene>
    <name evidence="2" type="ORF">IQ19_04385</name>
</gene>
<dbReference type="Proteomes" id="UP000318667">
    <property type="component" value="Unassembled WGS sequence"/>
</dbReference>